<evidence type="ECO:0000256" key="9">
    <source>
        <dbReference type="ARBA" id="ARBA00022989"/>
    </source>
</evidence>
<feature type="binding site" description="axial binding residue" evidence="14">
    <location>
        <position position="16"/>
    </location>
    <ligand>
        <name>heme</name>
        <dbReference type="ChEBI" id="CHEBI:30413"/>
    </ligand>
    <ligandPart>
        <name>Fe</name>
        <dbReference type="ChEBI" id="CHEBI:18248"/>
    </ligandPart>
</feature>
<reference evidence="16" key="2">
    <citation type="submission" date="2020-09" db="EMBL/GenBank/DDBJ databases">
        <authorList>
            <person name="Sun Q."/>
            <person name="Zhou Y."/>
        </authorList>
    </citation>
    <scope>NUCLEOTIDE SEQUENCE</scope>
    <source>
        <strain evidence="16">CGMCC 1.15880</strain>
    </source>
</reference>
<comment type="subunit">
    <text evidence="14">Homodimer.</text>
</comment>
<keyword evidence="12 14" id="KW-0472">Membrane</keyword>
<dbReference type="PIRSF" id="PIRSF004638">
    <property type="entry name" value="UCP004638"/>
    <property type="match status" value="1"/>
</dbReference>
<comment type="catalytic activity">
    <reaction evidence="13 14 15">
        <text>protoporphyrinogen IX + 3 A = protoporphyrin IX + 3 AH2</text>
        <dbReference type="Rhea" id="RHEA:62000"/>
        <dbReference type="ChEBI" id="CHEBI:13193"/>
        <dbReference type="ChEBI" id="CHEBI:17499"/>
        <dbReference type="ChEBI" id="CHEBI:57306"/>
        <dbReference type="ChEBI" id="CHEBI:57307"/>
    </reaction>
</comment>
<organism evidence="16 17">
    <name type="scientific">Neptunicoccus cionae</name>
    <dbReference type="NCBI Taxonomy" id="2035344"/>
    <lineage>
        <taxon>Bacteria</taxon>
        <taxon>Pseudomonadati</taxon>
        <taxon>Pseudomonadota</taxon>
        <taxon>Alphaproteobacteria</taxon>
        <taxon>Rhodobacterales</taxon>
        <taxon>Paracoccaceae</taxon>
        <taxon>Neptunicoccus</taxon>
    </lineage>
</organism>
<feature type="transmembrane region" description="Helical" evidence="14">
    <location>
        <begin position="61"/>
        <end position="83"/>
    </location>
</feature>
<keyword evidence="5 14" id="KW-1003">Cell membrane</keyword>
<dbReference type="EMBL" id="BMKA01000002">
    <property type="protein sequence ID" value="GGA18734.1"/>
    <property type="molecule type" value="Genomic_DNA"/>
</dbReference>
<dbReference type="GO" id="GO:0046872">
    <property type="term" value="F:metal ion binding"/>
    <property type="evidence" value="ECO:0007669"/>
    <property type="project" value="UniProtKB-UniRule"/>
</dbReference>
<keyword evidence="10 14" id="KW-0560">Oxidoreductase</keyword>
<comment type="subcellular location">
    <subcellularLocation>
        <location evidence="1 14">Cell membrane</location>
        <topology evidence="1 14">Multi-pass membrane protein</topology>
    </subcellularLocation>
</comment>
<evidence type="ECO:0000256" key="13">
    <source>
        <dbReference type="ARBA" id="ARBA00048390"/>
    </source>
</evidence>
<evidence type="ECO:0000313" key="17">
    <source>
        <dbReference type="Proteomes" id="UP000628017"/>
    </source>
</evidence>
<evidence type="ECO:0000256" key="1">
    <source>
        <dbReference type="ARBA" id="ARBA00004651"/>
    </source>
</evidence>
<keyword evidence="9 14" id="KW-1133">Transmembrane helix</keyword>
<evidence type="ECO:0000256" key="7">
    <source>
        <dbReference type="ARBA" id="ARBA00022692"/>
    </source>
</evidence>
<keyword evidence="7 14" id="KW-0812">Transmembrane</keyword>
<dbReference type="NCBIfam" id="TIGR00701">
    <property type="entry name" value="protoporphyrinogen oxidase HemJ"/>
    <property type="match status" value="1"/>
</dbReference>
<keyword evidence="17" id="KW-1185">Reference proteome</keyword>
<keyword evidence="6 14" id="KW-0349">Heme</keyword>
<comment type="function">
    <text evidence="14 15">Catalyzes the oxidation of protoporphyrinogen IX to protoporphyrin IX.</text>
</comment>
<feature type="binding site" description="axial binding residue" evidence="14">
    <location>
        <position position="94"/>
    </location>
    <ligand>
        <name>heme</name>
        <dbReference type="ChEBI" id="CHEBI:30413"/>
    </ligand>
    <ligandPart>
        <name>Fe</name>
        <dbReference type="ChEBI" id="CHEBI:18248"/>
    </ligandPart>
</feature>
<dbReference type="GO" id="GO:0070818">
    <property type="term" value="F:protoporphyrinogen oxidase activity"/>
    <property type="evidence" value="ECO:0007669"/>
    <property type="project" value="UniProtKB-UniRule"/>
</dbReference>
<evidence type="ECO:0000256" key="3">
    <source>
        <dbReference type="ARBA" id="ARBA00006501"/>
    </source>
</evidence>
<evidence type="ECO:0000256" key="14">
    <source>
        <dbReference type="HAMAP-Rule" id="MF_02239"/>
    </source>
</evidence>
<evidence type="ECO:0000256" key="12">
    <source>
        <dbReference type="ARBA" id="ARBA00023136"/>
    </source>
</evidence>
<evidence type="ECO:0000256" key="15">
    <source>
        <dbReference type="PIRNR" id="PIRNR004638"/>
    </source>
</evidence>
<dbReference type="Proteomes" id="UP000628017">
    <property type="component" value="Unassembled WGS sequence"/>
</dbReference>
<evidence type="ECO:0000256" key="8">
    <source>
        <dbReference type="ARBA" id="ARBA00022723"/>
    </source>
</evidence>
<dbReference type="Pfam" id="PF03653">
    <property type="entry name" value="UPF0093"/>
    <property type="match status" value="1"/>
</dbReference>
<comment type="similarity">
    <text evidence="3 14 15">Belongs to the HemJ family.</text>
</comment>
<dbReference type="InterPro" id="IPR005265">
    <property type="entry name" value="HemJ-like"/>
</dbReference>
<evidence type="ECO:0000256" key="11">
    <source>
        <dbReference type="ARBA" id="ARBA00023004"/>
    </source>
</evidence>
<name>A0A916QXH0_9RHOB</name>
<gene>
    <name evidence="16" type="ORF">GCM10011498_19350</name>
</gene>
<evidence type="ECO:0000313" key="16">
    <source>
        <dbReference type="EMBL" id="GGA18734.1"/>
    </source>
</evidence>
<proteinExistence type="inferred from homology"/>
<feature type="transmembrane region" description="Helical" evidence="14">
    <location>
        <begin position="89"/>
        <end position="108"/>
    </location>
</feature>
<feature type="transmembrane region" description="Helical" evidence="14">
    <location>
        <begin position="129"/>
        <end position="147"/>
    </location>
</feature>
<evidence type="ECO:0000256" key="6">
    <source>
        <dbReference type="ARBA" id="ARBA00022617"/>
    </source>
</evidence>
<dbReference type="EC" id="1.3.99.-" evidence="14 15"/>
<keyword evidence="8 14" id="KW-0479">Metal-binding</keyword>
<dbReference type="HAMAP" id="MF_02239">
    <property type="entry name" value="HemJ"/>
    <property type="match status" value="1"/>
</dbReference>
<dbReference type="GO" id="GO:0005886">
    <property type="term" value="C:plasma membrane"/>
    <property type="evidence" value="ECO:0007669"/>
    <property type="project" value="UniProtKB-SubCell"/>
</dbReference>
<keyword evidence="11 14" id="KW-0408">Iron</keyword>
<evidence type="ECO:0000256" key="2">
    <source>
        <dbReference type="ARBA" id="ARBA00005073"/>
    </source>
</evidence>
<dbReference type="GO" id="GO:0006782">
    <property type="term" value="P:protoporphyrinogen IX biosynthetic process"/>
    <property type="evidence" value="ECO:0007669"/>
    <property type="project" value="UniProtKB-UniRule"/>
</dbReference>
<sequence>MTDLLATVYPWVKTLHILSVISWMAGLLYLPRLFVNHVEHGPVGSETSEVFKGMEVRLLRLIMNPAMIATWVFGLMLAFTPGIVDWASFYPWVKAVMVLGMTHYHHWLAKRRKEFAADQNTRSARSYRIMNELPTVLMIIIVTMIVVRPF</sequence>
<comment type="pathway">
    <text evidence="2 14 15">Porphyrin-containing compound metabolism; protoporphyrin-IX biosynthesis; protoporphyrin-IX from protoporphyrinogen-IX: step 1/1.</text>
</comment>
<evidence type="ECO:0000256" key="10">
    <source>
        <dbReference type="ARBA" id="ARBA00023002"/>
    </source>
</evidence>
<reference evidence="16" key="1">
    <citation type="journal article" date="2014" name="Int. J. Syst. Evol. Microbiol.">
        <title>Complete genome sequence of Corynebacterium casei LMG S-19264T (=DSM 44701T), isolated from a smear-ripened cheese.</title>
        <authorList>
            <consortium name="US DOE Joint Genome Institute (JGI-PGF)"/>
            <person name="Walter F."/>
            <person name="Albersmeier A."/>
            <person name="Kalinowski J."/>
            <person name="Ruckert C."/>
        </authorList>
    </citation>
    <scope>NUCLEOTIDE SEQUENCE</scope>
    <source>
        <strain evidence="16">CGMCC 1.15880</strain>
    </source>
</reference>
<accession>A0A916QXH0</accession>
<comment type="cofactor">
    <cofactor evidence="14 15">
        <name>heme b</name>
        <dbReference type="ChEBI" id="CHEBI:60344"/>
    </cofactor>
    <text evidence="14 15">Binds 1 heme b (iron(II)-protoporphyrin IX) group per subunit.</text>
</comment>
<evidence type="ECO:0000256" key="5">
    <source>
        <dbReference type="ARBA" id="ARBA00022475"/>
    </source>
</evidence>
<dbReference type="AlphaFoldDB" id="A0A916QXH0"/>
<dbReference type="PANTHER" id="PTHR40255">
    <property type="entry name" value="UPF0093 MEMBRANE PROTEIN SLR1790"/>
    <property type="match status" value="1"/>
</dbReference>
<dbReference type="RefSeq" id="WP_188673958.1">
    <property type="nucleotide sequence ID" value="NZ_BMKA01000002.1"/>
</dbReference>
<comment type="caution">
    <text evidence="16">The sequence shown here is derived from an EMBL/GenBank/DDBJ whole genome shotgun (WGS) entry which is preliminary data.</text>
</comment>
<dbReference type="PANTHER" id="PTHR40255:SF1">
    <property type="entry name" value="PROTOPORPHYRINOGEN IX OXIDASE"/>
    <property type="match status" value="1"/>
</dbReference>
<feature type="transmembrane region" description="Helical" evidence="14">
    <location>
        <begin position="12"/>
        <end position="30"/>
    </location>
</feature>
<evidence type="ECO:0000256" key="4">
    <source>
        <dbReference type="ARBA" id="ARBA00017504"/>
    </source>
</evidence>
<protein>
    <recommendedName>
        <fullName evidence="4 14">Protoporphyrinogen IX oxidase</fullName>
        <shortName evidence="14">PPO</shortName>
        <ecNumber evidence="14 15">1.3.99.-</ecNumber>
    </recommendedName>
</protein>